<feature type="transmembrane region" description="Helical" evidence="1">
    <location>
        <begin position="65"/>
        <end position="89"/>
    </location>
</feature>
<proteinExistence type="predicted"/>
<keyword evidence="1" id="KW-0472">Membrane</keyword>
<dbReference type="Proteomes" id="UP000001572">
    <property type="component" value="Chromosome"/>
</dbReference>
<sequence>MLYIAMLLSILAGVSLVFARMVNASLAKEVGLLTGTFYNYVVGLFVSLLFLVFSKESSTPFHLSFNIVPLWAYLGGVLGVVVVTVSSYLSPKISAFYLTLLIFIGQLFTGIIIDFFTLNELSIGKVFGGILVLVGLSYNLVLDQNREENPTSFSKVESI</sequence>
<dbReference type="InterPro" id="IPR006750">
    <property type="entry name" value="YdcZ"/>
</dbReference>
<dbReference type="GO" id="GO:0005886">
    <property type="term" value="C:plasma membrane"/>
    <property type="evidence" value="ECO:0007669"/>
    <property type="project" value="TreeGrafter"/>
</dbReference>
<evidence type="ECO:0000313" key="2">
    <source>
        <dbReference type="EMBL" id="ABR47590.1"/>
    </source>
</evidence>
<gene>
    <name evidence="2" type="ordered locus">Amet_1390</name>
</gene>
<dbReference type="PANTHER" id="PTHR34821:SF2">
    <property type="entry name" value="INNER MEMBRANE PROTEIN YDCZ"/>
    <property type="match status" value="1"/>
</dbReference>
<feature type="transmembrane region" description="Helical" evidence="1">
    <location>
        <begin position="37"/>
        <end position="53"/>
    </location>
</feature>
<evidence type="ECO:0008006" key="4">
    <source>
        <dbReference type="Google" id="ProtNLM"/>
    </source>
</evidence>
<reference evidence="3" key="1">
    <citation type="journal article" date="2016" name="Genome Announc.">
        <title>Complete genome sequence of Alkaliphilus metalliredigens strain QYMF, an alkaliphilic and metal-reducing bacterium isolated from borax-contaminated leachate ponds.</title>
        <authorList>
            <person name="Hwang C."/>
            <person name="Copeland A."/>
            <person name="Lucas S."/>
            <person name="Lapidus A."/>
            <person name="Barry K."/>
            <person name="Detter J.C."/>
            <person name="Glavina Del Rio T."/>
            <person name="Hammon N."/>
            <person name="Israni S."/>
            <person name="Dalin E."/>
            <person name="Tice H."/>
            <person name="Pitluck S."/>
            <person name="Chertkov O."/>
            <person name="Brettin T."/>
            <person name="Bruce D."/>
            <person name="Han C."/>
            <person name="Schmutz J."/>
            <person name="Larimer F."/>
            <person name="Land M.L."/>
            <person name="Hauser L."/>
            <person name="Kyrpides N."/>
            <person name="Mikhailova N."/>
            <person name="Ye Q."/>
            <person name="Zhou J."/>
            <person name="Richardson P."/>
            <person name="Fields M.W."/>
        </authorList>
    </citation>
    <scope>NUCLEOTIDE SEQUENCE [LARGE SCALE GENOMIC DNA]</scope>
    <source>
        <strain evidence="3">QYMF</strain>
    </source>
</reference>
<feature type="transmembrane region" description="Helical" evidence="1">
    <location>
        <begin position="123"/>
        <end position="141"/>
    </location>
</feature>
<dbReference type="OrthoDB" id="1654616at2"/>
<dbReference type="KEGG" id="amt:Amet_1390"/>
<name>A6TN22_ALKMQ</name>
<dbReference type="STRING" id="293826.Amet_1390"/>
<feature type="transmembrane region" description="Helical" evidence="1">
    <location>
        <begin position="95"/>
        <end position="116"/>
    </location>
</feature>
<dbReference type="PANTHER" id="PTHR34821">
    <property type="entry name" value="INNER MEMBRANE PROTEIN YDCZ"/>
    <property type="match status" value="1"/>
</dbReference>
<dbReference type="AlphaFoldDB" id="A6TN22"/>
<dbReference type="eggNOG" id="COG3238">
    <property type="taxonomic scope" value="Bacteria"/>
</dbReference>
<evidence type="ECO:0000256" key="1">
    <source>
        <dbReference type="SAM" id="Phobius"/>
    </source>
</evidence>
<keyword evidence="1" id="KW-1133">Transmembrane helix</keyword>
<keyword evidence="3" id="KW-1185">Reference proteome</keyword>
<organism evidence="2 3">
    <name type="scientific">Alkaliphilus metalliredigens (strain QYMF)</name>
    <dbReference type="NCBI Taxonomy" id="293826"/>
    <lineage>
        <taxon>Bacteria</taxon>
        <taxon>Bacillati</taxon>
        <taxon>Bacillota</taxon>
        <taxon>Clostridia</taxon>
        <taxon>Peptostreptococcales</taxon>
        <taxon>Natronincolaceae</taxon>
        <taxon>Alkaliphilus</taxon>
    </lineage>
</organism>
<dbReference type="EMBL" id="CP000724">
    <property type="protein sequence ID" value="ABR47590.1"/>
    <property type="molecule type" value="Genomic_DNA"/>
</dbReference>
<dbReference type="RefSeq" id="WP_012062631.1">
    <property type="nucleotide sequence ID" value="NC_009633.1"/>
</dbReference>
<dbReference type="HOGENOM" id="CLU_068878_6_0_9"/>
<protein>
    <recommendedName>
        <fullName evidence="4">EamA domain-containing protein</fullName>
    </recommendedName>
</protein>
<accession>A6TN22</accession>
<dbReference type="Pfam" id="PF04657">
    <property type="entry name" value="DMT_YdcZ"/>
    <property type="match status" value="1"/>
</dbReference>
<keyword evidence="1" id="KW-0812">Transmembrane</keyword>
<evidence type="ECO:0000313" key="3">
    <source>
        <dbReference type="Proteomes" id="UP000001572"/>
    </source>
</evidence>